<reference evidence="2 3" key="1">
    <citation type="submission" date="2013-04" db="EMBL/GenBank/DDBJ databases">
        <title>The Genome Sequence of Enterorhabdus caecimuris B7.</title>
        <authorList>
            <consortium name="The Broad Institute Genomics Platform"/>
            <consortium name="The Broad Institute Genome Sequencing Center for Infectious Disease"/>
            <person name="Earl A."/>
            <person name="Xavier R."/>
            <person name="Elson C."/>
            <person name="Duck W."/>
            <person name="Walker B."/>
            <person name="Young S."/>
            <person name="Zeng Q."/>
            <person name="Gargeya S."/>
            <person name="Fitzgerald M."/>
            <person name="Haas B."/>
            <person name="Abouelleil A."/>
            <person name="Allen A.W."/>
            <person name="Alvarado L."/>
            <person name="Arachchi H.M."/>
            <person name="Berlin A.M."/>
            <person name="Chapman S.B."/>
            <person name="Gainer-Dewar J."/>
            <person name="Goldberg J."/>
            <person name="Griggs A."/>
            <person name="Gujja S."/>
            <person name="Hansen M."/>
            <person name="Howarth C."/>
            <person name="Imamovic A."/>
            <person name="Ireland A."/>
            <person name="Larimer J."/>
            <person name="McCowan C."/>
            <person name="Murphy C."/>
            <person name="Pearson M."/>
            <person name="Poon T.W."/>
            <person name="Priest M."/>
            <person name="Roberts A."/>
            <person name="Saif S."/>
            <person name="Shea T."/>
            <person name="Sisk P."/>
            <person name="Sykes S."/>
            <person name="Wortman J."/>
            <person name="Nusbaum C."/>
            <person name="Birren B."/>
        </authorList>
    </citation>
    <scope>NUCLEOTIDE SEQUENCE [LARGE SCALE GENOMIC DNA]</scope>
    <source>
        <strain evidence="2 3">B7</strain>
    </source>
</reference>
<evidence type="ECO:0000256" key="1">
    <source>
        <dbReference type="SAM" id="MobiDB-lite"/>
    </source>
</evidence>
<evidence type="ECO:0000313" key="3">
    <source>
        <dbReference type="Proteomes" id="UP000014204"/>
    </source>
</evidence>
<dbReference type="AlphaFoldDB" id="R9KV52"/>
<feature type="compositionally biased region" description="Basic and acidic residues" evidence="1">
    <location>
        <begin position="61"/>
        <end position="75"/>
    </location>
</feature>
<protein>
    <submittedName>
        <fullName evidence="2">Uncharacterized protein</fullName>
    </submittedName>
</protein>
<sequence length="88" mass="9895">MITGARRIKDLIRNRAKGDGATAQMLLRHYAMERLLERLSVSDYRDDFVIKGGMLVAARPERRDDRPACAKRDDGGALEPISGGKRLR</sequence>
<organism evidence="2 3">
    <name type="scientific">Adlercreutzia caecimuris B7</name>
    <dbReference type="NCBI Taxonomy" id="1235794"/>
    <lineage>
        <taxon>Bacteria</taxon>
        <taxon>Bacillati</taxon>
        <taxon>Actinomycetota</taxon>
        <taxon>Coriobacteriia</taxon>
        <taxon>Eggerthellales</taxon>
        <taxon>Eggerthellaceae</taxon>
        <taxon>Adlercreutzia</taxon>
    </lineage>
</organism>
<dbReference type="Proteomes" id="UP000014204">
    <property type="component" value="Unassembled WGS sequence"/>
</dbReference>
<dbReference type="STRING" id="1235794.C811_01739"/>
<evidence type="ECO:0000313" key="2">
    <source>
        <dbReference type="EMBL" id="EOS50116.1"/>
    </source>
</evidence>
<feature type="region of interest" description="Disordered" evidence="1">
    <location>
        <begin position="61"/>
        <end position="88"/>
    </location>
</feature>
<dbReference type="eggNOG" id="COG2253">
    <property type="taxonomic scope" value="Bacteria"/>
</dbReference>
<dbReference type="HOGENOM" id="CLU_2464204_0_0_11"/>
<keyword evidence="3" id="KW-1185">Reference proteome</keyword>
<comment type="caution">
    <text evidence="2">The sequence shown here is derived from an EMBL/GenBank/DDBJ whole genome shotgun (WGS) entry which is preliminary data.</text>
</comment>
<gene>
    <name evidence="2" type="ORF">C811_01739</name>
</gene>
<dbReference type="EMBL" id="ASSY01000009">
    <property type="protein sequence ID" value="EOS50116.1"/>
    <property type="molecule type" value="Genomic_DNA"/>
</dbReference>
<accession>R9KV52</accession>
<name>R9KV52_9ACTN</name>
<proteinExistence type="predicted"/>